<accession>A0AAV9HZL0</accession>
<feature type="compositionally biased region" description="Gly residues" evidence="1">
    <location>
        <begin position="1"/>
        <end position="16"/>
    </location>
</feature>
<feature type="region of interest" description="Disordered" evidence="1">
    <location>
        <begin position="1"/>
        <end position="51"/>
    </location>
</feature>
<evidence type="ECO:0000256" key="1">
    <source>
        <dbReference type="SAM" id="MobiDB-lite"/>
    </source>
</evidence>
<evidence type="ECO:0000313" key="2">
    <source>
        <dbReference type="EMBL" id="KAK4465599.1"/>
    </source>
</evidence>
<gene>
    <name evidence="2" type="ORF">QBC42DRAFT_8195</name>
</gene>
<dbReference type="Proteomes" id="UP001321749">
    <property type="component" value="Unassembled WGS sequence"/>
</dbReference>
<feature type="region of interest" description="Disordered" evidence="1">
    <location>
        <begin position="85"/>
        <end position="300"/>
    </location>
</feature>
<proteinExistence type="predicted"/>
<feature type="compositionally biased region" description="Acidic residues" evidence="1">
    <location>
        <begin position="27"/>
        <end position="40"/>
    </location>
</feature>
<keyword evidence="3" id="KW-1185">Reference proteome</keyword>
<protein>
    <submittedName>
        <fullName evidence="2">Uncharacterized protein</fullName>
    </submittedName>
</protein>
<feature type="compositionally biased region" description="Basic and acidic residues" evidence="1">
    <location>
        <begin position="207"/>
        <end position="217"/>
    </location>
</feature>
<organism evidence="2 3">
    <name type="scientific">Cladorrhinum samala</name>
    <dbReference type="NCBI Taxonomy" id="585594"/>
    <lineage>
        <taxon>Eukaryota</taxon>
        <taxon>Fungi</taxon>
        <taxon>Dikarya</taxon>
        <taxon>Ascomycota</taxon>
        <taxon>Pezizomycotina</taxon>
        <taxon>Sordariomycetes</taxon>
        <taxon>Sordariomycetidae</taxon>
        <taxon>Sordariales</taxon>
        <taxon>Podosporaceae</taxon>
        <taxon>Cladorrhinum</taxon>
    </lineage>
</organism>
<evidence type="ECO:0000313" key="3">
    <source>
        <dbReference type="Proteomes" id="UP001321749"/>
    </source>
</evidence>
<comment type="caution">
    <text evidence="2">The sequence shown here is derived from an EMBL/GenBank/DDBJ whole genome shotgun (WGS) entry which is preliminary data.</text>
</comment>
<feature type="compositionally biased region" description="Basic and acidic residues" evidence="1">
    <location>
        <begin position="231"/>
        <end position="254"/>
    </location>
</feature>
<dbReference type="EMBL" id="MU864938">
    <property type="protein sequence ID" value="KAK4465599.1"/>
    <property type="molecule type" value="Genomic_DNA"/>
</dbReference>
<feature type="compositionally biased region" description="Basic and acidic residues" evidence="1">
    <location>
        <begin position="158"/>
        <end position="175"/>
    </location>
</feature>
<feature type="compositionally biased region" description="Low complexity" evidence="1">
    <location>
        <begin position="262"/>
        <end position="274"/>
    </location>
</feature>
<name>A0AAV9HZL0_9PEZI</name>
<reference evidence="2" key="1">
    <citation type="journal article" date="2023" name="Mol. Phylogenet. Evol.">
        <title>Genome-scale phylogeny and comparative genomics of the fungal order Sordariales.</title>
        <authorList>
            <person name="Hensen N."/>
            <person name="Bonometti L."/>
            <person name="Westerberg I."/>
            <person name="Brannstrom I.O."/>
            <person name="Guillou S."/>
            <person name="Cros-Aarteil S."/>
            <person name="Calhoun S."/>
            <person name="Haridas S."/>
            <person name="Kuo A."/>
            <person name="Mondo S."/>
            <person name="Pangilinan J."/>
            <person name="Riley R."/>
            <person name="LaButti K."/>
            <person name="Andreopoulos B."/>
            <person name="Lipzen A."/>
            <person name="Chen C."/>
            <person name="Yan M."/>
            <person name="Daum C."/>
            <person name="Ng V."/>
            <person name="Clum A."/>
            <person name="Steindorff A."/>
            <person name="Ohm R.A."/>
            <person name="Martin F."/>
            <person name="Silar P."/>
            <person name="Natvig D.O."/>
            <person name="Lalanne C."/>
            <person name="Gautier V."/>
            <person name="Ament-Velasquez S.L."/>
            <person name="Kruys A."/>
            <person name="Hutchinson M.I."/>
            <person name="Powell A.J."/>
            <person name="Barry K."/>
            <person name="Miller A.N."/>
            <person name="Grigoriev I.V."/>
            <person name="Debuchy R."/>
            <person name="Gladieux P."/>
            <person name="Hiltunen Thoren M."/>
            <person name="Johannesson H."/>
        </authorList>
    </citation>
    <scope>NUCLEOTIDE SEQUENCE</scope>
    <source>
        <strain evidence="2">PSN324</strain>
    </source>
</reference>
<dbReference type="AlphaFoldDB" id="A0AAV9HZL0"/>
<feature type="compositionally biased region" description="Low complexity" evidence="1">
    <location>
        <begin position="127"/>
        <end position="156"/>
    </location>
</feature>
<sequence length="300" mass="32631">MQGFGPGRRYGEGGGARPRRNFAFREDGDESDESGQDSDGEGVRIPVLDPREEALADAAEARIARAHAKGRTDVKLNKDELAAYQRRLERRSSGQNKKPSRDRVAIPISHLSEPAPAQPNRLALEAPPQTSSPELPLSSSRSIHRSGSSSSRTPSRAPGDREMSPFDYTYLRKGETGAPSRIPSDHSSPGQPDAFQYMTGDSRASYHVREPPSDHRQMISSAYDDESMSDSSRERTAGSRSSRPDRDPERRVSGDKSPLAVKKSSSHTATSSSSARRKTTAPMTIFGAAAAKPVKKKSTK</sequence>
<reference evidence="2" key="2">
    <citation type="submission" date="2023-06" db="EMBL/GenBank/DDBJ databases">
        <authorList>
            <consortium name="Lawrence Berkeley National Laboratory"/>
            <person name="Mondo S.J."/>
            <person name="Hensen N."/>
            <person name="Bonometti L."/>
            <person name="Westerberg I."/>
            <person name="Brannstrom I.O."/>
            <person name="Guillou S."/>
            <person name="Cros-Aarteil S."/>
            <person name="Calhoun S."/>
            <person name="Haridas S."/>
            <person name="Kuo A."/>
            <person name="Pangilinan J."/>
            <person name="Riley R."/>
            <person name="Labutti K."/>
            <person name="Andreopoulos B."/>
            <person name="Lipzen A."/>
            <person name="Chen C."/>
            <person name="Yanf M."/>
            <person name="Daum C."/>
            <person name="Ng V."/>
            <person name="Clum A."/>
            <person name="Steindorff A."/>
            <person name="Ohm R."/>
            <person name="Martin F."/>
            <person name="Silar P."/>
            <person name="Natvig D."/>
            <person name="Lalanne C."/>
            <person name="Gautier V."/>
            <person name="Ament-Velasquez S.L."/>
            <person name="Kruys A."/>
            <person name="Hutchinson M.I."/>
            <person name="Powell A.J."/>
            <person name="Barry K."/>
            <person name="Miller A.N."/>
            <person name="Grigoriev I.V."/>
            <person name="Debuchy R."/>
            <person name="Gladieux P."/>
            <person name="Thoren M.H."/>
            <person name="Johannesson H."/>
        </authorList>
    </citation>
    <scope>NUCLEOTIDE SEQUENCE</scope>
    <source>
        <strain evidence="2">PSN324</strain>
    </source>
</reference>